<dbReference type="KEGG" id="aaa:Acav_3396"/>
<dbReference type="PROSITE" id="PS51257">
    <property type="entry name" value="PROKAR_LIPOPROTEIN"/>
    <property type="match status" value="1"/>
</dbReference>
<reference evidence="1" key="1">
    <citation type="submission" date="2011-02" db="EMBL/GenBank/DDBJ databases">
        <title>Complete sequence of Acidovorax avenae subsp. avenae ATCC 19860.</title>
        <authorList>
            <consortium name="US DOE Joint Genome Institute"/>
            <person name="Lucas S."/>
            <person name="Copeland A."/>
            <person name="Lapidus A."/>
            <person name="Cheng J.-F."/>
            <person name="Goodwin L."/>
            <person name="Pitluck S."/>
            <person name="Chertkov O."/>
            <person name="Held B."/>
            <person name="Detter J.C."/>
            <person name="Han C."/>
            <person name="Tapia R."/>
            <person name="Land M."/>
            <person name="Hauser L."/>
            <person name="Kyrpides N."/>
            <person name="Ivanova N."/>
            <person name="Ovchinnikova G."/>
            <person name="Pagani I."/>
            <person name="Gordon S."/>
            <person name="Woyke T."/>
        </authorList>
    </citation>
    <scope>NUCLEOTIDE SEQUENCE</scope>
    <source>
        <strain evidence="1">ATCC 19860</strain>
    </source>
</reference>
<dbReference type="GeneID" id="34239871"/>
<dbReference type="HOGENOM" id="CLU_2204291_0_0_4"/>
<gene>
    <name evidence="1" type="ordered locus">Acav_3396</name>
</gene>
<dbReference type="RefSeq" id="WP_013595783.1">
    <property type="nucleotide sequence ID" value="NC_015138.1"/>
</dbReference>
<dbReference type="AlphaFoldDB" id="F0QAQ9"/>
<evidence type="ECO:0000313" key="1">
    <source>
        <dbReference type="EMBL" id="ADX47297.1"/>
    </source>
</evidence>
<dbReference type="Proteomes" id="UP000002482">
    <property type="component" value="Chromosome"/>
</dbReference>
<sequence>MKRLAHGLLAASLPLVLAGCYTPDRARLGERVAAVVPAGTRLEAAMASLSGMGFSCQVVDAGQGVDCSRERHGAVLYTCIERVRLAVDTGSRSVAAPEVPPIACAGL</sequence>
<name>F0QAQ9_PARA1</name>
<evidence type="ECO:0008006" key="3">
    <source>
        <dbReference type="Google" id="ProtNLM"/>
    </source>
</evidence>
<protein>
    <recommendedName>
        <fullName evidence="3">Lipoprotein</fullName>
    </recommendedName>
</protein>
<proteinExistence type="predicted"/>
<dbReference type="EMBL" id="CP002521">
    <property type="protein sequence ID" value="ADX47297.1"/>
    <property type="molecule type" value="Genomic_DNA"/>
</dbReference>
<keyword evidence="2" id="KW-1185">Reference proteome</keyword>
<evidence type="ECO:0000313" key="2">
    <source>
        <dbReference type="Proteomes" id="UP000002482"/>
    </source>
</evidence>
<organism evidence="1 2">
    <name type="scientific">Paracidovorax avenae (strain ATCC 19860 / DSM 7227 / CCUG 15838 / JCM 20985 / LMG 2117 / NCPPB 1011)</name>
    <name type="common">Acidovorax avenae</name>
    <dbReference type="NCBI Taxonomy" id="643561"/>
    <lineage>
        <taxon>Bacteria</taxon>
        <taxon>Pseudomonadati</taxon>
        <taxon>Pseudomonadota</taxon>
        <taxon>Betaproteobacteria</taxon>
        <taxon>Burkholderiales</taxon>
        <taxon>Comamonadaceae</taxon>
        <taxon>Paracidovorax</taxon>
    </lineage>
</organism>
<accession>F0QAQ9</accession>